<organism evidence="2 3">
    <name type="scientific">Rhodofomes roseus</name>
    <dbReference type="NCBI Taxonomy" id="34475"/>
    <lineage>
        <taxon>Eukaryota</taxon>
        <taxon>Fungi</taxon>
        <taxon>Dikarya</taxon>
        <taxon>Basidiomycota</taxon>
        <taxon>Agaricomycotina</taxon>
        <taxon>Agaricomycetes</taxon>
        <taxon>Polyporales</taxon>
        <taxon>Rhodofomes</taxon>
    </lineage>
</organism>
<gene>
    <name evidence="2" type="ORF">EVJ58_g9080</name>
</gene>
<reference evidence="2 3" key="1">
    <citation type="submission" date="2019-01" db="EMBL/GenBank/DDBJ databases">
        <title>Genome sequencing of the rare red list fungi Fomitopsis rosea.</title>
        <authorList>
            <person name="Buettner E."/>
            <person name="Kellner H."/>
        </authorList>
    </citation>
    <scope>NUCLEOTIDE SEQUENCE [LARGE SCALE GENOMIC DNA]</scope>
    <source>
        <strain evidence="2 3">DSM 105464</strain>
    </source>
</reference>
<comment type="caution">
    <text evidence="2">The sequence shown here is derived from an EMBL/GenBank/DDBJ whole genome shotgun (WGS) entry which is preliminary data.</text>
</comment>
<dbReference type="STRING" id="34475.A0A4Y9XUX3"/>
<name>A0A4Y9XUX3_9APHY</name>
<protein>
    <submittedName>
        <fullName evidence="2">Uncharacterized protein</fullName>
    </submittedName>
</protein>
<accession>A0A4Y9XUX3</accession>
<keyword evidence="1" id="KW-0812">Transmembrane</keyword>
<dbReference type="AlphaFoldDB" id="A0A4Y9XUX3"/>
<feature type="transmembrane region" description="Helical" evidence="1">
    <location>
        <begin position="22"/>
        <end position="41"/>
    </location>
</feature>
<evidence type="ECO:0000313" key="2">
    <source>
        <dbReference type="EMBL" id="TFY54064.1"/>
    </source>
</evidence>
<evidence type="ECO:0000313" key="3">
    <source>
        <dbReference type="Proteomes" id="UP000298390"/>
    </source>
</evidence>
<keyword evidence="1" id="KW-0472">Membrane</keyword>
<proteinExistence type="predicted"/>
<keyword evidence="1" id="KW-1133">Transmembrane helix</keyword>
<dbReference type="Proteomes" id="UP000298390">
    <property type="component" value="Unassembled WGS sequence"/>
</dbReference>
<sequence>MLTKAAAVSTRSWCYEMKVIEAFSWMIFCLFAIFLWVLISLTSRARAFGYQYAWAAPIFELPWFGELPGWPYGGQMNGGQMMNGGQYPMGMYPTAGVPYQPGAMNGGYVIQQAPGHSVVIQPGPGGGAPTITQVPGSVSSVP</sequence>
<dbReference type="EMBL" id="SEKV01000742">
    <property type="protein sequence ID" value="TFY54064.1"/>
    <property type="molecule type" value="Genomic_DNA"/>
</dbReference>
<evidence type="ECO:0000256" key="1">
    <source>
        <dbReference type="SAM" id="Phobius"/>
    </source>
</evidence>